<dbReference type="InterPro" id="IPR057420">
    <property type="entry name" value="Beta-prop_CGLA"/>
</dbReference>
<dbReference type="Pfam" id="PF02018">
    <property type="entry name" value="CBM_4_9"/>
    <property type="match status" value="2"/>
</dbReference>
<feature type="signal peptide" evidence="2">
    <location>
        <begin position="1"/>
        <end position="18"/>
    </location>
</feature>
<feature type="domain" description="Lambda-carrageenase beta-propeller" evidence="6">
    <location>
        <begin position="79"/>
        <end position="176"/>
    </location>
</feature>
<dbReference type="InterPro" id="IPR028994">
    <property type="entry name" value="Integrin_alpha_N"/>
</dbReference>
<feature type="chain" id="PRO_5047152675" evidence="2">
    <location>
        <begin position="19"/>
        <end position="1349"/>
    </location>
</feature>
<evidence type="ECO:0000259" key="4">
    <source>
        <dbReference type="Pfam" id="PF18962"/>
    </source>
</evidence>
<dbReference type="SUPFAM" id="SSF69318">
    <property type="entry name" value="Integrin alpha N-terminal domain"/>
    <property type="match status" value="1"/>
</dbReference>
<dbReference type="NCBIfam" id="TIGR04183">
    <property type="entry name" value="Por_Secre_tail"/>
    <property type="match status" value="1"/>
</dbReference>
<evidence type="ECO:0000313" key="8">
    <source>
        <dbReference type="Proteomes" id="UP000682802"/>
    </source>
</evidence>
<evidence type="ECO:0000259" key="5">
    <source>
        <dbReference type="Pfam" id="PF25290"/>
    </source>
</evidence>
<gene>
    <name evidence="7" type="ORF">KM029_21950</name>
</gene>
<name>A0ABX8H039_9BACT</name>
<dbReference type="Pfam" id="PF25290">
    <property type="entry name" value="CGLA_M"/>
    <property type="match status" value="1"/>
</dbReference>
<evidence type="ECO:0000259" key="3">
    <source>
        <dbReference type="Pfam" id="PF02018"/>
    </source>
</evidence>
<dbReference type="InterPro" id="IPR008979">
    <property type="entry name" value="Galactose-bd-like_sf"/>
</dbReference>
<keyword evidence="8" id="KW-1185">Reference proteome</keyword>
<feature type="domain" description="Secretion system C-terminal sorting" evidence="4">
    <location>
        <begin position="1278"/>
        <end position="1339"/>
    </location>
</feature>
<dbReference type="EMBL" id="CP076129">
    <property type="protein sequence ID" value="QWG09271.1"/>
    <property type="molecule type" value="Genomic_DNA"/>
</dbReference>
<keyword evidence="1" id="KW-0378">Hydrolase</keyword>
<sequence>MKQIVLIFLCVLSLQTTGQTDLSAFQPYNTQGDNIIHVTTADFDAVGAKDYVVTMTVDGKVIAFNRPSEIATPSADNRLWEYTNLPSIGIRILAEDLIPDSLGDEILLPGTDGHIRILSSAGTLLIDKKISSGVLYSTAVGKNNKGETMLIVSGVDGLIHFLDTSGDLITTVRPKTDRTGKIAGLIRHLIVGDFDGDGGDEVAAFINRKSFEGNNFMDIIDLSTFKRPNYWNGETGEISDNTTPGLGFTDKQLGYSYDMDNDGDEEIVAHWGVYHPEDGVGTKTFSTMIKEEEKLTLQKYEGFAQQYLIDNHGFKQKDKEKLTNTGKYLMQYGLPGDFNNDGKAELFTLYGDDLFLSKYTAETQELAISEYTWAHSEYHFPGIARLEDRNGGGDKVVLAGPINGDDHFYIVDVAKPDWRIQARKINGKGVLGDVAQNIDQLTIDIDGTTTNDEIGDDKILYVGSSFNGWLGWEMTEENCQIKAQNTYDAMQEWYTKIGGSSRVRLVSSLNTTIYGETSQDENAKITKEGVIAYAKALAKKGVYFNVIIGHGNHLYMTPETFAAIYEASIIDGECYMSARTKEIRTKEYFDYYIPLLDAVIEKSEQLGTPPPMVMICAKGPVITALTQEQGDNYFPKYKDVLVPGVENSNVGTQGLSIQERVGLWMNGDVKNWGCNVIGDNLTPNRVTEYGGMRNPHVVLRHLLSQYSLGAKIFRITSVTNLGNPMYQRGDVTGEEQVWSGVYEKGVLNFLKIVEKGIYPHATKPSEVKGISPVAISLYNRSDRMLENSINHDHEFYTPVLNEYVLNKMACWDAYTDVPENDVTFFTGGAKRRFDNLLPISKGGFVTFIPHETAEEVEENIWCNVAYQTNGDTWSDFSLSQGRTTIVDALASEQSNLDFYVEGDCFWQTLQKEDDPLTYYLVVMGNSILSPKDRVVTIKAGNSISGACDIKDQLSNTSVGTLYTSESELSVTIPKGVPRIFKITLTSPSKPDFVENGDFEAKLINWTPTETVLATEEAYYGNYAAKVTGKGSLHQWRKVKPNTTYTLTAFAKVTDPENGQPTLTIKDQTDNLLGSEQVNETTYTSQRIKFTTNTTTDSISIKYLRDNDKAVGDAYLDEVVVKETAYILNADFEKDLMGWTYYGGAKVVAYEDFSKDKSVKIEGNGGISQWIKVEPSATYEVSFTTKMDDISNDLQFQINDAEGNKYVLEGVTTLQSKEYSFSVTVKDGEENLELSFSRANESSGNVWIDNITITLGDDSSDGQDNIINDLSTAILETNIYPNPANESVNIVPKVAGKYELNVFDAQGRNMDKRSFTDRFKLPVSNYTKGVYFFILSDMEGGQESFKVMVK</sequence>
<dbReference type="InterPro" id="IPR003305">
    <property type="entry name" value="CenC_carb-bd"/>
</dbReference>
<feature type="domain" description="CBM-cenC" evidence="3">
    <location>
        <begin position="1124"/>
        <end position="1236"/>
    </location>
</feature>
<feature type="domain" description="CBM-cenC" evidence="3">
    <location>
        <begin position="993"/>
        <end position="1098"/>
    </location>
</feature>
<dbReference type="SUPFAM" id="SSF49785">
    <property type="entry name" value="Galactose-binding domain-like"/>
    <property type="match status" value="2"/>
</dbReference>
<feature type="domain" description="Lambda-carrageenase middle" evidence="5">
    <location>
        <begin position="636"/>
        <end position="718"/>
    </location>
</feature>
<dbReference type="RefSeq" id="WP_184679533.1">
    <property type="nucleotide sequence ID" value="NZ_CP076129.1"/>
</dbReference>
<dbReference type="InterPro" id="IPR057421">
    <property type="entry name" value="CGLA_M"/>
</dbReference>
<dbReference type="Pfam" id="PF25292">
    <property type="entry name" value="Beta-prop_CGLA"/>
    <property type="match status" value="1"/>
</dbReference>
<evidence type="ECO:0000313" key="7">
    <source>
        <dbReference type="EMBL" id="QWG09271.1"/>
    </source>
</evidence>
<dbReference type="Pfam" id="PF18962">
    <property type="entry name" value="Por_Secre_tail"/>
    <property type="match status" value="1"/>
</dbReference>
<organism evidence="7 8">
    <name type="scientific">Flammeovirga kamogawensis</name>
    <dbReference type="NCBI Taxonomy" id="373891"/>
    <lineage>
        <taxon>Bacteria</taxon>
        <taxon>Pseudomonadati</taxon>
        <taxon>Bacteroidota</taxon>
        <taxon>Cytophagia</taxon>
        <taxon>Cytophagales</taxon>
        <taxon>Flammeovirgaceae</taxon>
        <taxon>Flammeovirga</taxon>
    </lineage>
</organism>
<reference evidence="7 8" key="1">
    <citation type="submission" date="2021-05" db="EMBL/GenBank/DDBJ databases">
        <title>Comparative genomic studies on the polysaccharide-degrading batcterial strains of the Flammeovirga genus.</title>
        <authorList>
            <person name="Zewei F."/>
            <person name="Zheng Z."/>
            <person name="Yu L."/>
            <person name="Ruyue G."/>
            <person name="Yanhong M."/>
            <person name="Yuanyuan C."/>
            <person name="Jingyan G."/>
            <person name="Wenjun H."/>
        </authorList>
    </citation>
    <scope>NUCLEOTIDE SEQUENCE [LARGE SCALE GENOMIC DNA]</scope>
    <source>
        <strain evidence="7 8">YS10</strain>
    </source>
</reference>
<keyword evidence="2" id="KW-0732">Signal</keyword>
<accession>A0ABX8H039</accession>
<proteinExistence type="predicted"/>
<dbReference type="InterPro" id="IPR026444">
    <property type="entry name" value="Secre_tail"/>
</dbReference>
<dbReference type="Proteomes" id="UP000682802">
    <property type="component" value="Chromosome 2"/>
</dbReference>
<evidence type="ECO:0000259" key="6">
    <source>
        <dbReference type="Pfam" id="PF25292"/>
    </source>
</evidence>
<dbReference type="Gene3D" id="2.60.120.260">
    <property type="entry name" value="Galactose-binding domain-like"/>
    <property type="match status" value="2"/>
</dbReference>
<evidence type="ECO:0000256" key="2">
    <source>
        <dbReference type="SAM" id="SignalP"/>
    </source>
</evidence>
<protein>
    <submittedName>
        <fullName evidence="7">Carbohydrate binding domain-containing protein</fullName>
    </submittedName>
</protein>
<evidence type="ECO:0000256" key="1">
    <source>
        <dbReference type="ARBA" id="ARBA00022801"/>
    </source>
</evidence>